<comment type="caution">
    <text evidence="2">The sequence shown here is derived from an EMBL/GenBank/DDBJ whole genome shotgun (WGS) entry which is preliminary data.</text>
</comment>
<dbReference type="InterPro" id="IPR007159">
    <property type="entry name" value="SpoVT-AbrB_dom"/>
</dbReference>
<dbReference type="SUPFAM" id="SSF89447">
    <property type="entry name" value="AbrB/MazE/MraZ-like"/>
    <property type="match status" value="1"/>
</dbReference>
<dbReference type="Pfam" id="PF04014">
    <property type="entry name" value="MazE_antitoxin"/>
    <property type="match status" value="1"/>
</dbReference>
<keyword evidence="3" id="KW-1185">Reference proteome</keyword>
<name>A0A8J2ZQ14_9BACI</name>
<dbReference type="RefSeq" id="WP_188391096.1">
    <property type="nucleotide sequence ID" value="NZ_BMEV01000010.1"/>
</dbReference>
<evidence type="ECO:0000313" key="2">
    <source>
        <dbReference type="EMBL" id="GGH71799.1"/>
    </source>
</evidence>
<evidence type="ECO:0000313" key="3">
    <source>
        <dbReference type="Proteomes" id="UP000602050"/>
    </source>
</evidence>
<dbReference type="GO" id="GO:0003677">
    <property type="term" value="F:DNA binding"/>
    <property type="evidence" value="ECO:0007669"/>
    <property type="project" value="InterPro"/>
</dbReference>
<dbReference type="EMBL" id="BMEV01000010">
    <property type="protein sequence ID" value="GGH71799.1"/>
    <property type="molecule type" value="Genomic_DNA"/>
</dbReference>
<reference evidence="2" key="2">
    <citation type="submission" date="2020-09" db="EMBL/GenBank/DDBJ databases">
        <authorList>
            <person name="Sun Q."/>
            <person name="Zhou Y."/>
        </authorList>
    </citation>
    <scope>NUCLEOTIDE SEQUENCE</scope>
    <source>
        <strain evidence="2">CGMCC 1.12360</strain>
    </source>
</reference>
<organism evidence="2 3">
    <name type="scientific">Compostibacillus humi</name>
    <dbReference type="NCBI Taxonomy" id="1245525"/>
    <lineage>
        <taxon>Bacteria</taxon>
        <taxon>Bacillati</taxon>
        <taxon>Bacillota</taxon>
        <taxon>Bacilli</taxon>
        <taxon>Bacillales</taxon>
        <taxon>Bacillaceae</taxon>
        <taxon>Compostibacillus</taxon>
    </lineage>
</organism>
<proteinExistence type="predicted"/>
<protein>
    <recommendedName>
        <fullName evidence="1">SpoVT-AbrB domain-containing protein</fullName>
    </recommendedName>
</protein>
<reference evidence="2" key="1">
    <citation type="journal article" date="2014" name="Int. J. Syst. Evol. Microbiol.">
        <title>Complete genome sequence of Corynebacterium casei LMG S-19264T (=DSM 44701T), isolated from a smear-ripened cheese.</title>
        <authorList>
            <consortium name="US DOE Joint Genome Institute (JGI-PGF)"/>
            <person name="Walter F."/>
            <person name="Albersmeier A."/>
            <person name="Kalinowski J."/>
            <person name="Ruckert C."/>
        </authorList>
    </citation>
    <scope>NUCLEOTIDE SEQUENCE</scope>
    <source>
        <strain evidence="2">CGMCC 1.12360</strain>
    </source>
</reference>
<dbReference type="Proteomes" id="UP000602050">
    <property type="component" value="Unassembled WGS sequence"/>
</dbReference>
<sequence>MTKLQRKITKIGKNYGVTFPKDILHEAGLAHGDEMEIEVKQQELIIRKMKKEKRQ</sequence>
<gene>
    <name evidence="2" type="ORF">GCM10010978_08100</name>
</gene>
<feature type="domain" description="SpoVT-AbrB" evidence="1">
    <location>
        <begin position="9"/>
        <end position="54"/>
    </location>
</feature>
<evidence type="ECO:0000259" key="1">
    <source>
        <dbReference type="SMART" id="SM00966"/>
    </source>
</evidence>
<dbReference type="AlphaFoldDB" id="A0A8J2ZQ14"/>
<dbReference type="SMART" id="SM00966">
    <property type="entry name" value="SpoVT_AbrB"/>
    <property type="match status" value="1"/>
</dbReference>
<dbReference type="Gene3D" id="2.10.260.10">
    <property type="match status" value="1"/>
</dbReference>
<accession>A0A8J2ZQ14</accession>
<dbReference type="InterPro" id="IPR037914">
    <property type="entry name" value="SpoVT-AbrB_sf"/>
</dbReference>